<keyword evidence="18" id="KW-1185">Reference proteome</keyword>
<dbReference type="FunFam" id="3.40.50.300:FF:000134">
    <property type="entry name" value="Iron-enterobactin ABC transporter ATP-binding protein"/>
    <property type="match status" value="1"/>
</dbReference>
<evidence type="ECO:0000256" key="5">
    <source>
        <dbReference type="ARBA" id="ARBA00022840"/>
    </source>
</evidence>
<evidence type="ECO:0000256" key="9">
    <source>
        <dbReference type="ARBA" id="ARBA00050590"/>
    </source>
</evidence>
<feature type="region of interest" description="Disordered" evidence="15">
    <location>
        <begin position="295"/>
        <end position="331"/>
    </location>
</feature>
<keyword evidence="6" id="KW-0408">Iron</keyword>
<dbReference type="InterPro" id="IPR027417">
    <property type="entry name" value="P-loop_NTPase"/>
</dbReference>
<accession>A0A6B0GLL5</accession>
<evidence type="ECO:0000313" key="18">
    <source>
        <dbReference type="Proteomes" id="UP000451471"/>
    </source>
</evidence>
<dbReference type="Proteomes" id="UP000451471">
    <property type="component" value="Unassembled WGS sequence"/>
</dbReference>
<evidence type="ECO:0000256" key="8">
    <source>
        <dbReference type="ARBA" id="ARBA00023136"/>
    </source>
</evidence>
<evidence type="ECO:0000256" key="10">
    <source>
        <dbReference type="ARBA" id="ARBA00058960"/>
    </source>
</evidence>
<evidence type="ECO:0000256" key="13">
    <source>
        <dbReference type="ARBA" id="ARBA00073649"/>
    </source>
</evidence>
<evidence type="ECO:0000259" key="16">
    <source>
        <dbReference type="PROSITE" id="PS50893"/>
    </source>
</evidence>
<evidence type="ECO:0000256" key="12">
    <source>
        <dbReference type="ARBA" id="ARBA00066387"/>
    </source>
</evidence>
<evidence type="ECO:0000256" key="4">
    <source>
        <dbReference type="ARBA" id="ARBA00022741"/>
    </source>
</evidence>
<comment type="subunit">
    <text evidence="11">The complex is composed of two ATP-binding proteins (BtuD), two transmembrane proteins (BtuC) and a solute-binding protein (BtuF).</text>
</comment>
<evidence type="ECO:0000256" key="15">
    <source>
        <dbReference type="SAM" id="MobiDB-lite"/>
    </source>
</evidence>
<feature type="region of interest" description="Disordered" evidence="15">
    <location>
        <begin position="1"/>
        <end position="47"/>
    </location>
</feature>
<reference evidence="17 18" key="1">
    <citation type="submission" date="2019-12" db="EMBL/GenBank/DDBJ databases">
        <title>Halocatena pleomorpha gen. nov. sp. nov., an extremely halophilic archaeon of family Halobacteriaceae isolated from saltpan soil.</title>
        <authorList>
            <person name="Pal Y."/>
            <person name="Verma A."/>
            <person name="Krishnamurthi S."/>
            <person name="Kumar P."/>
        </authorList>
    </citation>
    <scope>NUCLEOTIDE SEQUENCE [LARGE SCALE GENOMIC DNA]</scope>
    <source>
        <strain evidence="17 18">JCM 16495</strain>
    </source>
</reference>
<dbReference type="InterPro" id="IPR017871">
    <property type="entry name" value="ABC_transporter-like_CS"/>
</dbReference>
<name>A0A6B0GLL5_9EURY</name>
<keyword evidence="2" id="KW-0813">Transport</keyword>
<proteinExistence type="predicted"/>
<dbReference type="InterPro" id="IPR003439">
    <property type="entry name" value="ABC_transporter-like_ATP-bd"/>
</dbReference>
<keyword evidence="7" id="KW-0406">Ion transport</keyword>
<keyword evidence="5 17" id="KW-0067">ATP-binding</keyword>
<evidence type="ECO:0000256" key="3">
    <source>
        <dbReference type="ARBA" id="ARBA00022475"/>
    </source>
</evidence>
<keyword evidence="8" id="KW-0472">Membrane</keyword>
<feature type="domain" description="ABC transporter" evidence="16">
    <location>
        <begin position="46"/>
        <end position="284"/>
    </location>
</feature>
<dbReference type="PANTHER" id="PTHR42771:SF2">
    <property type="entry name" value="IRON(3+)-HYDROXAMATE IMPORT ATP-BINDING PROTEIN FHUC"/>
    <property type="match status" value="1"/>
</dbReference>
<dbReference type="InterPro" id="IPR051535">
    <property type="entry name" value="Siderophore_ABC-ATPase"/>
</dbReference>
<dbReference type="Gene3D" id="3.40.50.300">
    <property type="entry name" value="P-loop containing nucleotide triphosphate hydrolases"/>
    <property type="match status" value="1"/>
</dbReference>
<dbReference type="GO" id="GO:0005886">
    <property type="term" value="C:plasma membrane"/>
    <property type="evidence" value="ECO:0007669"/>
    <property type="project" value="UniProtKB-SubCell"/>
</dbReference>
<comment type="catalytic activity">
    <reaction evidence="9">
        <text>an R-cob(III)alamin(out) + ATP + H2O = an R-cob(III)alamin(in) + ADP + phosphate + H(+)</text>
        <dbReference type="Rhea" id="RHEA:17873"/>
        <dbReference type="ChEBI" id="CHEBI:15377"/>
        <dbReference type="ChEBI" id="CHEBI:15378"/>
        <dbReference type="ChEBI" id="CHEBI:30616"/>
        <dbReference type="ChEBI" id="CHEBI:43474"/>
        <dbReference type="ChEBI" id="CHEBI:140785"/>
        <dbReference type="ChEBI" id="CHEBI:456216"/>
        <dbReference type="EC" id="7.6.2.8"/>
    </reaction>
</comment>
<dbReference type="SMART" id="SM00382">
    <property type="entry name" value="AAA"/>
    <property type="match status" value="1"/>
</dbReference>
<dbReference type="GO" id="GO:0005524">
    <property type="term" value="F:ATP binding"/>
    <property type="evidence" value="ECO:0007669"/>
    <property type="project" value="UniProtKB-KW"/>
</dbReference>
<evidence type="ECO:0000256" key="2">
    <source>
        <dbReference type="ARBA" id="ARBA00022448"/>
    </source>
</evidence>
<dbReference type="PROSITE" id="PS00211">
    <property type="entry name" value="ABC_TRANSPORTER_1"/>
    <property type="match status" value="1"/>
</dbReference>
<dbReference type="GO" id="GO:0015420">
    <property type="term" value="F:ABC-type vitamin B12 transporter activity"/>
    <property type="evidence" value="ECO:0007669"/>
    <property type="project" value="UniProtKB-EC"/>
</dbReference>
<dbReference type="Pfam" id="PF00005">
    <property type="entry name" value="ABC_tran"/>
    <property type="match status" value="1"/>
</dbReference>
<dbReference type="AlphaFoldDB" id="A0A6B0GLL5"/>
<feature type="compositionally biased region" description="Basic and acidic residues" evidence="15">
    <location>
        <begin position="320"/>
        <end position="331"/>
    </location>
</feature>
<evidence type="ECO:0000313" key="17">
    <source>
        <dbReference type="EMBL" id="MWG34781.1"/>
    </source>
</evidence>
<organism evidence="17 18">
    <name type="scientific">Halomarina oriensis</name>
    <dbReference type="NCBI Taxonomy" id="671145"/>
    <lineage>
        <taxon>Archaea</taxon>
        <taxon>Methanobacteriati</taxon>
        <taxon>Methanobacteriota</taxon>
        <taxon>Stenosarchaea group</taxon>
        <taxon>Halobacteria</taxon>
        <taxon>Halobacteriales</taxon>
        <taxon>Natronomonadaceae</taxon>
        <taxon>Halomarina</taxon>
    </lineage>
</organism>
<evidence type="ECO:0000256" key="6">
    <source>
        <dbReference type="ARBA" id="ARBA00023004"/>
    </source>
</evidence>
<dbReference type="PROSITE" id="PS50893">
    <property type="entry name" value="ABC_TRANSPORTER_2"/>
    <property type="match status" value="1"/>
</dbReference>
<dbReference type="SUPFAM" id="SSF52540">
    <property type="entry name" value="P-loop containing nucleoside triphosphate hydrolases"/>
    <property type="match status" value="1"/>
</dbReference>
<comment type="caution">
    <text evidence="17">The sequence shown here is derived from an EMBL/GenBank/DDBJ whole genome shotgun (WGS) entry which is preliminary data.</text>
</comment>
<dbReference type="InterPro" id="IPR003593">
    <property type="entry name" value="AAA+_ATPase"/>
</dbReference>
<evidence type="ECO:0000256" key="7">
    <source>
        <dbReference type="ARBA" id="ARBA00023065"/>
    </source>
</evidence>
<evidence type="ECO:0000256" key="11">
    <source>
        <dbReference type="ARBA" id="ARBA00064420"/>
    </source>
</evidence>
<dbReference type="CDD" id="cd03214">
    <property type="entry name" value="ABC_Iron-Siderophores_B12_Hemin"/>
    <property type="match status" value="1"/>
</dbReference>
<dbReference type="RefSeq" id="WP_158204420.1">
    <property type="nucleotide sequence ID" value="NZ_WSZK01000015.1"/>
</dbReference>
<gene>
    <name evidence="17" type="ORF">GQS65_09805</name>
</gene>
<evidence type="ECO:0000256" key="14">
    <source>
        <dbReference type="ARBA" id="ARBA00077139"/>
    </source>
</evidence>
<dbReference type="EMBL" id="WSZK01000015">
    <property type="protein sequence ID" value="MWG34781.1"/>
    <property type="molecule type" value="Genomic_DNA"/>
</dbReference>
<dbReference type="GO" id="GO:0016887">
    <property type="term" value="F:ATP hydrolysis activity"/>
    <property type="evidence" value="ECO:0007669"/>
    <property type="project" value="InterPro"/>
</dbReference>
<keyword evidence="3" id="KW-1003">Cell membrane</keyword>
<dbReference type="GO" id="GO:0006811">
    <property type="term" value="P:monoatomic ion transport"/>
    <property type="evidence" value="ECO:0007669"/>
    <property type="project" value="UniProtKB-KW"/>
</dbReference>
<comment type="subcellular location">
    <subcellularLocation>
        <location evidence="1">Cell membrane</location>
        <topology evidence="1">Peripheral membrane protein</topology>
    </subcellularLocation>
</comment>
<sequence length="331" mass="35678">MSRNDGEREDTPDGGEAGRDAVAPDTGTDDTQWSAPSHDESAGSAVVGEGLAIGYPSTEEPVVECERIDVPDGEITALVGPNGSGKSTLLKSLARELAPERGNVILNGRAIEERSSKELARELGHLSQEHDSPSTLTVEDLCYHGRYPYRGLFDSLSAEDDAAVERAMSLAGVEHIADSELGQLSGGQRQLAWIAMVLAQETDVLLLDEPTTFLDLHHQLRVLETLRQLNADEGVTVCVVLHDIAQAARFADYLVALRDGEPYDWGPPREVVTEELLADVFRVDAAVRYTPEPEVIPRYALGERDEPGTDGAETDDADDDGGRPGDRPDAG</sequence>
<dbReference type="EC" id="7.6.2.8" evidence="12"/>
<dbReference type="PANTHER" id="PTHR42771">
    <property type="entry name" value="IRON(3+)-HYDROXAMATE IMPORT ATP-BINDING PROTEIN FHUC"/>
    <property type="match status" value="1"/>
</dbReference>
<feature type="compositionally biased region" description="Basic and acidic residues" evidence="15">
    <location>
        <begin position="1"/>
        <end position="19"/>
    </location>
</feature>
<evidence type="ECO:0000256" key="1">
    <source>
        <dbReference type="ARBA" id="ARBA00004202"/>
    </source>
</evidence>
<keyword evidence="4" id="KW-0547">Nucleotide-binding</keyword>
<comment type="function">
    <text evidence="10">Required for corrinoid utilization. Probably part of the ABC transporter complex BtuCDF involved in cobalamin (vitamin B12) import. Probably responsible for energy coupling to the transport system.</text>
</comment>
<dbReference type="OrthoDB" id="24644at2157"/>
<protein>
    <recommendedName>
        <fullName evidence="13">Cobalamin import ATP-binding protein BtuD</fullName>
        <ecNumber evidence="12">7.6.2.8</ecNumber>
    </recommendedName>
    <alternativeName>
        <fullName evidence="14">Vitamin B12-transporting ATPase</fullName>
    </alternativeName>
</protein>